<dbReference type="AlphaFoldDB" id="A0A835IX61"/>
<proteinExistence type="predicted"/>
<evidence type="ECO:0000313" key="2">
    <source>
        <dbReference type="EMBL" id="KAF9625711.1"/>
    </source>
</evidence>
<reference evidence="2 3" key="1">
    <citation type="submission" date="2020-10" db="EMBL/GenBank/DDBJ databases">
        <title>The Coptis chinensis genome and diversification of protoberbering-type alkaloids.</title>
        <authorList>
            <person name="Wang B."/>
            <person name="Shu S."/>
            <person name="Song C."/>
            <person name="Liu Y."/>
        </authorList>
    </citation>
    <scope>NUCLEOTIDE SEQUENCE [LARGE SCALE GENOMIC DNA]</scope>
    <source>
        <strain evidence="2">HL-2020</strain>
        <tissue evidence="2">Leaf</tissue>
    </source>
</reference>
<dbReference type="Proteomes" id="UP000631114">
    <property type="component" value="Unassembled WGS sequence"/>
</dbReference>
<protein>
    <submittedName>
        <fullName evidence="2">Uncharacterized protein</fullName>
    </submittedName>
</protein>
<keyword evidence="1" id="KW-0472">Membrane</keyword>
<sequence length="38" mass="4738">MSCLLNFSFSLRLFYFYSLVYFSVPSYLLYNSFRRNFM</sequence>
<keyword evidence="1" id="KW-1133">Transmembrane helix</keyword>
<dbReference type="EMBL" id="JADFTS010000001">
    <property type="protein sequence ID" value="KAF9625711.1"/>
    <property type="molecule type" value="Genomic_DNA"/>
</dbReference>
<keyword evidence="3" id="KW-1185">Reference proteome</keyword>
<gene>
    <name evidence="2" type="ORF">IFM89_026291</name>
</gene>
<accession>A0A835IX61</accession>
<evidence type="ECO:0000256" key="1">
    <source>
        <dbReference type="SAM" id="Phobius"/>
    </source>
</evidence>
<keyword evidence="1" id="KW-0812">Transmembrane</keyword>
<name>A0A835IX61_9MAGN</name>
<evidence type="ECO:0000313" key="3">
    <source>
        <dbReference type="Proteomes" id="UP000631114"/>
    </source>
</evidence>
<organism evidence="2 3">
    <name type="scientific">Coptis chinensis</name>
    <dbReference type="NCBI Taxonomy" id="261450"/>
    <lineage>
        <taxon>Eukaryota</taxon>
        <taxon>Viridiplantae</taxon>
        <taxon>Streptophyta</taxon>
        <taxon>Embryophyta</taxon>
        <taxon>Tracheophyta</taxon>
        <taxon>Spermatophyta</taxon>
        <taxon>Magnoliopsida</taxon>
        <taxon>Ranunculales</taxon>
        <taxon>Ranunculaceae</taxon>
        <taxon>Coptidoideae</taxon>
        <taxon>Coptis</taxon>
    </lineage>
</organism>
<comment type="caution">
    <text evidence="2">The sequence shown here is derived from an EMBL/GenBank/DDBJ whole genome shotgun (WGS) entry which is preliminary data.</text>
</comment>
<feature type="transmembrane region" description="Helical" evidence="1">
    <location>
        <begin position="12"/>
        <end position="30"/>
    </location>
</feature>